<dbReference type="Proteomes" id="UP001164539">
    <property type="component" value="Chromosome 3"/>
</dbReference>
<proteinExistence type="predicted"/>
<keyword evidence="2" id="KW-1185">Reference proteome</keyword>
<gene>
    <name evidence="1" type="ORF">OWV82_006866</name>
</gene>
<evidence type="ECO:0000313" key="2">
    <source>
        <dbReference type="Proteomes" id="UP001164539"/>
    </source>
</evidence>
<evidence type="ECO:0000313" key="1">
    <source>
        <dbReference type="EMBL" id="KAJ4723501.1"/>
    </source>
</evidence>
<comment type="caution">
    <text evidence="1">The sequence shown here is derived from an EMBL/GenBank/DDBJ whole genome shotgun (WGS) entry which is preliminary data.</text>
</comment>
<protein>
    <submittedName>
        <fullName evidence="1">RNA-binding CRS1 / YhbY (CRM) domain protein</fullName>
    </submittedName>
</protein>
<dbReference type="EMBL" id="CM051396">
    <property type="protein sequence ID" value="KAJ4723501.1"/>
    <property type="molecule type" value="Genomic_DNA"/>
</dbReference>
<name>A0ACC1YI87_MELAZ</name>
<accession>A0ACC1YI87</accession>
<reference evidence="1 2" key="1">
    <citation type="journal article" date="2023" name="Science">
        <title>Complex scaffold remodeling in plant triterpene biosynthesis.</title>
        <authorList>
            <person name="De La Pena R."/>
            <person name="Hodgson H."/>
            <person name="Liu J.C."/>
            <person name="Stephenson M.J."/>
            <person name="Martin A.C."/>
            <person name="Owen C."/>
            <person name="Harkess A."/>
            <person name="Leebens-Mack J."/>
            <person name="Jimenez L.E."/>
            <person name="Osbourn A."/>
            <person name="Sattely E.S."/>
        </authorList>
    </citation>
    <scope>NUCLEOTIDE SEQUENCE [LARGE SCALE GENOMIC DNA]</scope>
    <source>
        <strain evidence="2">cv. JPN11</strain>
        <tissue evidence="1">Leaf</tissue>
    </source>
</reference>
<sequence>MAKALFRNLRKASAVNKLLSADSFSFRSILQAQESILCPSSHLGPLKPRNPSWLLRNVSHGNVNLVISDGKPKFETHEVDPPKKEKWMTKKRLKLKRKREKQKRKAANKKDPRRLTVKGKKQKFANAEERIKYKLEKAKIKEALLVERLNRYEVPKVQGPVVKPHVLTGEERFYFKKMAQKGSNYVPIGRRGVFGGVILNMHMHWKKHETVKVFCKPCKPGQIHEFAEEVARLSGGIPIQIIGDDTVVFYRGKNYMQPEVMSPIDTLSKKKALEKSKYEQSLESVRRFIKMAEKELELYYRHLALYGDPNNRNPMSILDKPTKVNQESRKLNMLERKSKDSTDQELSELEDDIEGEDLSTSESDSVDESLSDFDSEEYQVSTSRTPNSSSAISGSSSISETLYDSNDQNFIERKMDIKI</sequence>
<organism evidence="1 2">
    <name type="scientific">Melia azedarach</name>
    <name type="common">Chinaberry tree</name>
    <dbReference type="NCBI Taxonomy" id="155640"/>
    <lineage>
        <taxon>Eukaryota</taxon>
        <taxon>Viridiplantae</taxon>
        <taxon>Streptophyta</taxon>
        <taxon>Embryophyta</taxon>
        <taxon>Tracheophyta</taxon>
        <taxon>Spermatophyta</taxon>
        <taxon>Magnoliopsida</taxon>
        <taxon>eudicotyledons</taxon>
        <taxon>Gunneridae</taxon>
        <taxon>Pentapetalae</taxon>
        <taxon>rosids</taxon>
        <taxon>malvids</taxon>
        <taxon>Sapindales</taxon>
        <taxon>Meliaceae</taxon>
        <taxon>Melia</taxon>
    </lineage>
</organism>